<evidence type="ECO:0000259" key="4">
    <source>
        <dbReference type="PROSITE" id="PS51677"/>
    </source>
</evidence>
<evidence type="ECO:0000256" key="3">
    <source>
        <dbReference type="SAM" id="Coils"/>
    </source>
</evidence>
<dbReference type="Gene3D" id="3.20.20.370">
    <property type="entry name" value="Glycoside hydrolase/deacetylase"/>
    <property type="match status" value="1"/>
</dbReference>
<evidence type="ECO:0000256" key="1">
    <source>
        <dbReference type="ARBA" id="ARBA00022723"/>
    </source>
</evidence>
<dbReference type="AlphaFoldDB" id="A0A371IRE0"/>
<gene>
    <name evidence="5" type="ORF">CHF27_010155</name>
</gene>
<dbReference type="Pfam" id="PF01522">
    <property type="entry name" value="Polysacc_deac_1"/>
    <property type="match status" value="1"/>
</dbReference>
<dbReference type="RefSeq" id="WP_095406757.1">
    <property type="nucleotide sequence ID" value="NZ_NOJZ02000020.1"/>
</dbReference>
<keyword evidence="3" id="KW-0175">Coiled coil</keyword>
<dbReference type="InterPro" id="IPR050248">
    <property type="entry name" value="Polysacc_deacetylase_ArnD"/>
</dbReference>
<dbReference type="GO" id="GO:0005975">
    <property type="term" value="P:carbohydrate metabolic process"/>
    <property type="evidence" value="ECO:0007669"/>
    <property type="project" value="InterPro"/>
</dbReference>
<evidence type="ECO:0000313" key="5">
    <source>
        <dbReference type="EMBL" id="RDY23034.1"/>
    </source>
</evidence>
<dbReference type="GO" id="GO:0016020">
    <property type="term" value="C:membrane"/>
    <property type="evidence" value="ECO:0007669"/>
    <property type="project" value="TreeGrafter"/>
</dbReference>
<keyword evidence="2" id="KW-0378">Hydrolase</keyword>
<protein>
    <submittedName>
        <fullName evidence="5">Polysaccharide deacetylase</fullName>
    </submittedName>
</protein>
<dbReference type="CDD" id="cd10944">
    <property type="entry name" value="CE4_SmPgdA_like"/>
    <property type="match status" value="1"/>
</dbReference>
<dbReference type="InterPro" id="IPR002509">
    <property type="entry name" value="NODB_dom"/>
</dbReference>
<organism evidence="5 6">
    <name type="scientific">Romboutsia maritimum</name>
    <dbReference type="NCBI Taxonomy" id="2020948"/>
    <lineage>
        <taxon>Bacteria</taxon>
        <taxon>Bacillati</taxon>
        <taxon>Bacillota</taxon>
        <taxon>Clostridia</taxon>
        <taxon>Peptostreptococcales</taxon>
        <taxon>Peptostreptococcaceae</taxon>
        <taxon>Romboutsia</taxon>
    </lineage>
</organism>
<dbReference type="GO" id="GO:0016810">
    <property type="term" value="F:hydrolase activity, acting on carbon-nitrogen (but not peptide) bonds"/>
    <property type="evidence" value="ECO:0007669"/>
    <property type="project" value="InterPro"/>
</dbReference>
<evidence type="ECO:0000256" key="2">
    <source>
        <dbReference type="ARBA" id="ARBA00022801"/>
    </source>
</evidence>
<feature type="domain" description="NodB homology" evidence="4">
    <location>
        <begin position="111"/>
        <end position="309"/>
    </location>
</feature>
<reference evidence="5 6" key="1">
    <citation type="journal article" date="2017" name="Genome Announc.">
        <title>Draft Genome Sequence of Romboutsia maritimum sp. nov. Strain CCRI-22766(T), Isolated from Coastal Estuarine Mud.</title>
        <authorList>
            <person name="Maheux A.F."/>
            <person name="Boudreau D.K."/>
            <person name="Berube E."/>
            <person name="Boissinot M."/>
            <person name="Raymond F."/>
            <person name="Brodeur S."/>
            <person name="Corbeil J."/>
            <person name="Brightwell G."/>
            <person name="Broda D."/>
            <person name="Omar R.F."/>
            <person name="Bergeron M.G."/>
        </authorList>
    </citation>
    <scope>NUCLEOTIDE SEQUENCE [LARGE SCALE GENOMIC DNA]</scope>
    <source>
        <strain evidence="5 6">CCRI-22766</strain>
    </source>
</reference>
<dbReference type="OrthoDB" id="258610at2"/>
<proteinExistence type="predicted"/>
<keyword evidence="1" id="KW-0479">Metal-binding</keyword>
<dbReference type="SUPFAM" id="SSF88713">
    <property type="entry name" value="Glycoside hydrolase/deacetylase"/>
    <property type="match status" value="1"/>
</dbReference>
<dbReference type="PANTHER" id="PTHR10587">
    <property type="entry name" value="GLYCOSYL TRANSFERASE-RELATED"/>
    <property type="match status" value="1"/>
</dbReference>
<dbReference type="PROSITE" id="PS51677">
    <property type="entry name" value="NODB"/>
    <property type="match status" value="1"/>
</dbReference>
<dbReference type="PANTHER" id="PTHR10587:SF133">
    <property type="entry name" value="CHITIN DEACETYLASE 1-RELATED"/>
    <property type="match status" value="1"/>
</dbReference>
<keyword evidence="6" id="KW-1185">Reference proteome</keyword>
<dbReference type="InterPro" id="IPR011330">
    <property type="entry name" value="Glyco_hydro/deAcase_b/a-brl"/>
</dbReference>
<name>A0A371IRE0_9FIRM</name>
<dbReference type="GO" id="GO:0046872">
    <property type="term" value="F:metal ion binding"/>
    <property type="evidence" value="ECO:0007669"/>
    <property type="project" value="UniProtKB-KW"/>
</dbReference>
<accession>A0A371IRE0</accession>
<sequence>MNKRRKPTFYIGKKKKRLNLKKVAIVAIIGVVCIGGSVKAWSFVSEQRQIKLEQKKLEEKKRIEEEKRRKEEEEKKKYMIGVSHEAKKDSYDAKIISDKLSKYDYSNGGKKVVFLTFDDGTSTTVTPKVLKTLKDEGVKATFFLMGKNIEAGGDRAKELVKQEFKEGHAIANHSYSHDYKLLYPQRTVNLDSFKSDFEKTDGILKELLGKYFSTRVLRCPGGHMSWKGMDKLDVYLKESGKASIDWNALSADAQGKKKNAQELAEYAIKTSQGKEMVVLLMHDTYGKEETAKSLPLIIKYFKDNGYAFKTLA</sequence>
<evidence type="ECO:0000313" key="6">
    <source>
        <dbReference type="Proteomes" id="UP000243494"/>
    </source>
</evidence>
<dbReference type="Proteomes" id="UP000243494">
    <property type="component" value="Unassembled WGS sequence"/>
</dbReference>
<comment type="caution">
    <text evidence="5">The sequence shown here is derived from an EMBL/GenBank/DDBJ whole genome shotgun (WGS) entry which is preliminary data.</text>
</comment>
<dbReference type="EMBL" id="NOJZ02000020">
    <property type="protein sequence ID" value="RDY23034.1"/>
    <property type="molecule type" value="Genomic_DNA"/>
</dbReference>
<feature type="coiled-coil region" evidence="3">
    <location>
        <begin position="47"/>
        <end position="77"/>
    </location>
</feature>